<accession>A0AAD9LII3</accession>
<name>A0AAD9LII3_BABDI</name>
<dbReference type="AlphaFoldDB" id="A0AAD9LII3"/>
<organism evidence="1 2">
    <name type="scientific">Babesia divergens</name>
    <dbReference type="NCBI Taxonomy" id="32595"/>
    <lineage>
        <taxon>Eukaryota</taxon>
        <taxon>Sar</taxon>
        <taxon>Alveolata</taxon>
        <taxon>Apicomplexa</taxon>
        <taxon>Aconoidasida</taxon>
        <taxon>Piroplasmida</taxon>
        <taxon>Babesiidae</taxon>
        <taxon>Babesia</taxon>
    </lineage>
</organism>
<evidence type="ECO:0000313" key="1">
    <source>
        <dbReference type="EMBL" id="KAK1937566.1"/>
    </source>
</evidence>
<dbReference type="EMBL" id="JAHBMH010000033">
    <property type="protein sequence ID" value="KAK1937566.1"/>
    <property type="molecule type" value="Genomic_DNA"/>
</dbReference>
<evidence type="ECO:0000313" key="2">
    <source>
        <dbReference type="Proteomes" id="UP001195914"/>
    </source>
</evidence>
<proteinExistence type="predicted"/>
<reference evidence="1" key="2">
    <citation type="submission" date="2021-05" db="EMBL/GenBank/DDBJ databases">
        <authorList>
            <person name="Pain A."/>
        </authorList>
    </citation>
    <scope>NUCLEOTIDE SEQUENCE</scope>
    <source>
        <strain evidence="1">1802A</strain>
    </source>
</reference>
<dbReference type="Proteomes" id="UP001195914">
    <property type="component" value="Unassembled WGS sequence"/>
</dbReference>
<gene>
    <name evidence="1" type="ORF">X943_002959</name>
</gene>
<sequence length="393" mass="45272">MEKLSHFDDLLNYCLDNRASLGKRDVIASLSYMRTLKNFSLSNGRFQEYTDFICSNLDMFKGNVHLLVHRFGVLGYNPALLRIYDSYLKDHVDTLGTKQLCLVSWSYARNNIYIQSLFERIAVAYFYRPDLWNLTDDSLLLWSFAKVERRVPQEIAALRNHILGTLDSLLQALHNPDSELDETCRRYLDSDRLFHCNVPHDICMSAKALAILVPRDKAAVKRIVEALLEMVGLSKLSLTAQGITSLWESLSLAGISDPALVNELCEVSRYLRLDHSFNSNMLVSILSSVHKLNVRDARIVYQIVHWLEKRAVQMHPPQMYNAICLLDAMGIYHEKAWKQLGVIVQKKGIDLELQDLRETYNIFKRNGKGNDRIFGILEHFLSCKEDLELYGPR</sequence>
<protein>
    <submittedName>
        <fullName evidence="1">Uncharacterized protein</fullName>
    </submittedName>
</protein>
<keyword evidence="2" id="KW-1185">Reference proteome</keyword>
<comment type="caution">
    <text evidence="1">The sequence shown here is derived from an EMBL/GenBank/DDBJ whole genome shotgun (WGS) entry which is preliminary data.</text>
</comment>
<reference evidence="1" key="1">
    <citation type="journal article" date="2014" name="Nucleic Acids Res.">
        <title>The evolutionary dynamics of variant antigen genes in Babesia reveal a history of genomic innovation underlying host-parasite interaction.</title>
        <authorList>
            <person name="Jackson A.P."/>
            <person name="Otto T.D."/>
            <person name="Darby A."/>
            <person name="Ramaprasad A."/>
            <person name="Xia D."/>
            <person name="Echaide I.E."/>
            <person name="Farber M."/>
            <person name="Gahlot S."/>
            <person name="Gamble J."/>
            <person name="Gupta D."/>
            <person name="Gupta Y."/>
            <person name="Jackson L."/>
            <person name="Malandrin L."/>
            <person name="Malas T.B."/>
            <person name="Moussa E."/>
            <person name="Nair M."/>
            <person name="Reid A.J."/>
            <person name="Sanders M."/>
            <person name="Sharma J."/>
            <person name="Tracey A."/>
            <person name="Quail M.A."/>
            <person name="Weir W."/>
            <person name="Wastling J.M."/>
            <person name="Hall N."/>
            <person name="Willadsen P."/>
            <person name="Lingelbach K."/>
            <person name="Shiels B."/>
            <person name="Tait A."/>
            <person name="Berriman M."/>
            <person name="Allred D.R."/>
            <person name="Pain A."/>
        </authorList>
    </citation>
    <scope>NUCLEOTIDE SEQUENCE</scope>
    <source>
        <strain evidence="1">1802A</strain>
    </source>
</reference>